<keyword evidence="4" id="KW-1185">Reference proteome</keyword>
<protein>
    <recommendedName>
        <fullName evidence="5">Acid shock protein</fullName>
    </recommendedName>
</protein>
<evidence type="ECO:0000256" key="2">
    <source>
        <dbReference type="SAM" id="SignalP"/>
    </source>
</evidence>
<evidence type="ECO:0000313" key="4">
    <source>
        <dbReference type="Proteomes" id="UP001161691"/>
    </source>
</evidence>
<dbReference type="RefSeq" id="WP_282910141.1">
    <property type="nucleotide sequence ID" value="NZ_JAGRPV010000001.1"/>
</dbReference>
<evidence type="ECO:0000313" key="3">
    <source>
        <dbReference type="EMBL" id="MDI4647370.1"/>
    </source>
</evidence>
<feature type="compositionally biased region" description="Basic residues" evidence="1">
    <location>
        <begin position="44"/>
        <end position="64"/>
    </location>
</feature>
<evidence type="ECO:0008006" key="5">
    <source>
        <dbReference type="Google" id="ProtNLM"/>
    </source>
</evidence>
<evidence type="ECO:0000256" key="1">
    <source>
        <dbReference type="SAM" id="MobiDB-lite"/>
    </source>
</evidence>
<feature type="region of interest" description="Disordered" evidence="1">
    <location>
        <begin position="30"/>
        <end position="103"/>
    </location>
</feature>
<dbReference type="Proteomes" id="UP001161691">
    <property type="component" value="Unassembled WGS sequence"/>
</dbReference>
<accession>A0ABT6TKL3</accession>
<feature type="signal peptide" evidence="2">
    <location>
        <begin position="1"/>
        <end position="23"/>
    </location>
</feature>
<reference evidence="3" key="1">
    <citation type="submission" date="2023-04" db="EMBL/GenBank/DDBJ databases">
        <title>Comparative genomic analysis of Cohnella hashimotonis sp. nov., isolated from the International Space Station.</title>
        <authorList>
            <person name="Venkateswaran K."/>
            <person name="Simpson A."/>
        </authorList>
    </citation>
    <scope>NUCLEOTIDE SEQUENCE</scope>
    <source>
        <strain evidence="3">F6_2S_P_1</strain>
    </source>
</reference>
<proteinExistence type="predicted"/>
<gene>
    <name evidence="3" type="ORF">KB449_20505</name>
</gene>
<dbReference type="EMBL" id="JAGRPV010000001">
    <property type="protein sequence ID" value="MDI4647370.1"/>
    <property type="molecule type" value="Genomic_DNA"/>
</dbReference>
<organism evidence="3 4">
    <name type="scientific">Cohnella hashimotonis</name>
    <dbReference type="NCBI Taxonomy" id="2826895"/>
    <lineage>
        <taxon>Bacteria</taxon>
        <taxon>Bacillati</taxon>
        <taxon>Bacillota</taxon>
        <taxon>Bacilli</taxon>
        <taxon>Bacillales</taxon>
        <taxon>Paenibacillaceae</taxon>
        <taxon>Cohnella</taxon>
    </lineage>
</organism>
<feature type="chain" id="PRO_5047138063" description="Acid shock protein" evidence="2">
    <location>
        <begin position="24"/>
        <end position="103"/>
    </location>
</feature>
<comment type="caution">
    <text evidence="3">The sequence shown here is derived from an EMBL/GenBank/DDBJ whole genome shotgun (WGS) entry which is preliminary data.</text>
</comment>
<keyword evidence="2" id="KW-0732">Signal</keyword>
<sequence>MKKAVAAVLTTCMVLTAGSAAYAAAPVAEKKHEQKMHAKSLHEKKLHHKKMQEHKLKAKSKKGHIITPKATGKAKSLHSKSLRAKDVTELPKTGFGGASEQTE</sequence>
<feature type="compositionally biased region" description="Basic and acidic residues" evidence="1">
    <location>
        <begin position="30"/>
        <end position="43"/>
    </location>
</feature>
<name>A0ABT6TKL3_9BACL</name>